<organism evidence="9 10">
    <name type="scientific">Pseudomonas abietaniphila</name>
    <dbReference type="NCBI Taxonomy" id="89065"/>
    <lineage>
        <taxon>Bacteria</taxon>
        <taxon>Pseudomonadati</taxon>
        <taxon>Pseudomonadota</taxon>
        <taxon>Gammaproteobacteria</taxon>
        <taxon>Pseudomonadales</taxon>
        <taxon>Pseudomonadaceae</taxon>
        <taxon>Pseudomonas</taxon>
    </lineage>
</organism>
<protein>
    <submittedName>
        <fullName evidence="9">Sugar phosphate permease</fullName>
    </submittedName>
</protein>
<keyword evidence="5 7" id="KW-1133">Transmembrane helix</keyword>
<feature type="transmembrane region" description="Helical" evidence="7">
    <location>
        <begin position="290"/>
        <end position="310"/>
    </location>
</feature>
<feature type="transmembrane region" description="Helical" evidence="7">
    <location>
        <begin position="255"/>
        <end position="278"/>
    </location>
</feature>
<dbReference type="STRING" id="89065.SAMN05216605_107203"/>
<dbReference type="CDD" id="cd17319">
    <property type="entry name" value="MFS_ExuT_GudP_like"/>
    <property type="match status" value="1"/>
</dbReference>
<dbReference type="OrthoDB" id="9773957at2"/>
<feature type="transmembrane region" description="Helical" evidence="7">
    <location>
        <begin position="28"/>
        <end position="46"/>
    </location>
</feature>
<feature type="transmembrane region" description="Helical" evidence="7">
    <location>
        <begin position="97"/>
        <end position="117"/>
    </location>
</feature>
<dbReference type="EMBL" id="FNCO01000007">
    <property type="protein sequence ID" value="SDH63510.1"/>
    <property type="molecule type" value="Genomic_DNA"/>
</dbReference>
<feature type="transmembrane region" description="Helical" evidence="7">
    <location>
        <begin position="379"/>
        <end position="401"/>
    </location>
</feature>
<dbReference type="PROSITE" id="PS50850">
    <property type="entry name" value="MFS"/>
    <property type="match status" value="1"/>
</dbReference>
<feature type="domain" description="Major facilitator superfamily (MFS) profile" evidence="8">
    <location>
        <begin position="32"/>
        <end position="437"/>
    </location>
</feature>
<evidence type="ECO:0000259" key="8">
    <source>
        <dbReference type="PROSITE" id="PS50850"/>
    </source>
</evidence>
<keyword evidence="6 7" id="KW-0472">Membrane</keyword>
<feature type="transmembrane region" description="Helical" evidence="7">
    <location>
        <begin position="347"/>
        <end position="367"/>
    </location>
</feature>
<feature type="transmembrane region" description="Helical" evidence="7">
    <location>
        <begin position="322"/>
        <end position="341"/>
    </location>
</feature>
<evidence type="ECO:0000256" key="2">
    <source>
        <dbReference type="ARBA" id="ARBA00022448"/>
    </source>
</evidence>
<dbReference type="Pfam" id="PF07690">
    <property type="entry name" value="MFS_1"/>
    <property type="match status" value="1"/>
</dbReference>
<dbReference type="AlphaFoldDB" id="A0A1G8E181"/>
<dbReference type="GO" id="GO:0022857">
    <property type="term" value="F:transmembrane transporter activity"/>
    <property type="evidence" value="ECO:0007669"/>
    <property type="project" value="InterPro"/>
</dbReference>
<evidence type="ECO:0000256" key="7">
    <source>
        <dbReference type="SAM" id="Phobius"/>
    </source>
</evidence>
<feature type="transmembrane region" description="Helical" evidence="7">
    <location>
        <begin position="156"/>
        <end position="178"/>
    </location>
</feature>
<comment type="subcellular location">
    <subcellularLocation>
        <location evidence="1">Membrane</location>
        <topology evidence="1">Multi-pass membrane protein</topology>
    </subcellularLocation>
</comment>
<keyword evidence="10" id="KW-1185">Reference proteome</keyword>
<dbReference type="FunFam" id="1.20.1250.20:FF:000018">
    <property type="entry name" value="MFS transporter permease"/>
    <property type="match status" value="1"/>
</dbReference>
<dbReference type="InterPro" id="IPR036259">
    <property type="entry name" value="MFS_trans_sf"/>
</dbReference>
<dbReference type="Proteomes" id="UP000182894">
    <property type="component" value="Unassembled WGS sequence"/>
</dbReference>
<evidence type="ECO:0000256" key="1">
    <source>
        <dbReference type="ARBA" id="ARBA00004141"/>
    </source>
</evidence>
<dbReference type="GO" id="GO:0005886">
    <property type="term" value="C:plasma membrane"/>
    <property type="evidence" value="ECO:0007669"/>
    <property type="project" value="TreeGrafter"/>
</dbReference>
<evidence type="ECO:0000256" key="5">
    <source>
        <dbReference type="ARBA" id="ARBA00022989"/>
    </source>
</evidence>
<dbReference type="RefSeq" id="WP_074753359.1">
    <property type="nucleotide sequence ID" value="NZ_FNCO01000007.1"/>
</dbReference>
<feature type="transmembrane region" description="Helical" evidence="7">
    <location>
        <begin position="413"/>
        <end position="432"/>
    </location>
</feature>
<feature type="transmembrane region" description="Helical" evidence="7">
    <location>
        <begin position="66"/>
        <end position="85"/>
    </location>
</feature>
<dbReference type="PANTHER" id="PTHR43791">
    <property type="entry name" value="PERMEASE-RELATED"/>
    <property type="match status" value="1"/>
</dbReference>
<feature type="transmembrane region" description="Helical" evidence="7">
    <location>
        <begin position="190"/>
        <end position="211"/>
    </location>
</feature>
<feature type="transmembrane region" description="Helical" evidence="7">
    <location>
        <begin position="123"/>
        <end position="144"/>
    </location>
</feature>
<evidence type="ECO:0000256" key="4">
    <source>
        <dbReference type="ARBA" id="ARBA00022797"/>
    </source>
</evidence>
<evidence type="ECO:0000256" key="6">
    <source>
        <dbReference type="ARBA" id="ARBA00023136"/>
    </source>
</evidence>
<reference evidence="10" key="1">
    <citation type="submission" date="2016-10" db="EMBL/GenBank/DDBJ databases">
        <authorList>
            <person name="Varghese N."/>
            <person name="Submissions S."/>
        </authorList>
    </citation>
    <scope>NUCLEOTIDE SEQUENCE [LARGE SCALE GENOMIC DNA]</scope>
    <source>
        <strain evidence="10">ATCC 700689</strain>
    </source>
</reference>
<dbReference type="InterPro" id="IPR011701">
    <property type="entry name" value="MFS"/>
</dbReference>
<name>A0A1G8E181_9PSED</name>
<evidence type="ECO:0000256" key="3">
    <source>
        <dbReference type="ARBA" id="ARBA00022692"/>
    </source>
</evidence>
<dbReference type="Gene3D" id="1.20.1250.20">
    <property type="entry name" value="MFS general substrate transporter like domains"/>
    <property type="match status" value="2"/>
</dbReference>
<gene>
    <name evidence="9" type="ORF">SAMN05216605_107203</name>
</gene>
<proteinExistence type="predicted"/>
<sequence>MNTTHSASPSAGTVAGTATSEDTLFRKIAWRLLPILMLGYLAASIDRVNVGFAKLHMAQELGFSDAVYGFGAGVFFLGYFLFEVPSSVILHKVGARLWIARIMATWGIISALTMFVSSPWQFYLVRFLLGVAEAGFIPGVIYYLTLWFPSQRRGRIMGVFYIALALAGFIGGPVSGLILQTMQGVGGLAAWKWLFIIEAIPTVLIAVLVVTKLDNNVQSAKWLSPEERQHVKTLIDAESKQKSHMPLRVLFGNRLVQVMSLIFFCDIFAMYGLGFWMPTLINNMGVKSDLSIGLMSALPSLFAVISMILVSRHSDRTGERRLHLMLLYALGAVGLSLSIVWQHNPTLGIFALCIANMGILAIPALFWNLPTAILGGAAAAAGIALINSFANLAGFLGPYLVGYAKQLSGNTESAVWLMVIVLVVGGLLILTVPAERVNKSPALSGEK</sequence>
<keyword evidence="2" id="KW-0813">Transport</keyword>
<dbReference type="PANTHER" id="PTHR43791:SF36">
    <property type="entry name" value="TRANSPORTER, PUTATIVE (AFU_ORTHOLOGUE AFUA_6G08340)-RELATED"/>
    <property type="match status" value="1"/>
</dbReference>
<keyword evidence="3 7" id="KW-0812">Transmembrane</keyword>
<evidence type="ECO:0000313" key="9">
    <source>
        <dbReference type="EMBL" id="SDH63510.1"/>
    </source>
</evidence>
<evidence type="ECO:0000313" key="10">
    <source>
        <dbReference type="Proteomes" id="UP000182894"/>
    </source>
</evidence>
<dbReference type="SUPFAM" id="SSF103473">
    <property type="entry name" value="MFS general substrate transporter"/>
    <property type="match status" value="1"/>
</dbReference>
<keyword evidence="4" id="KW-0058">Aromatic hydrocarbons catabolism</keyword>
<accession>A0A1G8E181</accession>
<dbReference type="InterPro" id="IPR020846">
    <property type="entry name" value="MFS_dom"/>
</dbReference>